<gene>
    <name evidence="1" type="ORF">Lche_2369</name>
    <name evidence="2" type="ORF">NCTC11976_03011</name>
</gene>
<dbReference type="PATRIC" id="fig|28084.5.peg.2566"/>
<dbReference type="AlphaFoldDB" id="A0A0W0SBC2"/>
<dbReference type="Proteomes" id="UP000277577">
    <property type="component" value="Chromosome"/>
</dbReference>
<evidence type="ECO:0000313" key="1">
    <source>
        <dbReference type="EMBL" id="KTC80349.1"/>
    </source>
</evidence>
<dbReference type="EMBL" id="LNXW01000013">
    <property type="protein sequence ID" value="KTC80349.1"/>
    <property type="molecule type" value="Genomic_DNA"/>
</dbReference>
<keyword evidence="4" id="KW-1185">Reference proteome</keyword>
<dbReference type="RefSeq" id="WP_028379899.1">
    <property type="nucleotide sequence ID" value="NZ_CAAAIT010000001.1"/>
</dbReference>
<organism evidence="1 3">
    <name type="scientific">Legionella cherrii</name>
    <dbReference type="NCBI Taxonomy" id="28084"/>
    <lineage>
        <taxon>Bacteria</taxon>
        <taxon>Pseudomonadati</taxon>
        <taxon>Pseudomonadota</taxon>
        <taxon>Gammaproteobacteria</taxon>
        <taxon>Legionellales</taxon>
        <taxon>Legionellaceae</taxon>
        <taxon>Legionella</taxon>
    </lineage>
</organism>
<protein>
    <submittedName>
        <fullName evidence="1">Uncharacterized protein</fullName>
    </submittedName>
</protein>
<evidence type="ECO:0000313" key="3">
    <source>
        <dbReference type="Proteomes" id="UP000054921"/>
    </source>
</evidence>
<dbReference type="Proteomes" id="UP000054921">
    <property type="component" value="Unassembled WGS sequence"/>
</dbReference>
<name>A0A0W0SBC2_9GAMM</name>
<sequence>MPDQPTSLKNISATAVMKHFIWEVNREKFSEKLPIELHELLASKNKELFFIKCFNKINKSKQNVEKFIKNAGIQLPENYSSIHIKIKCCEDGHYDVVIDNTYVNFKPEKTRMSEQKLMDSVIATISELDSKPTPSNLSR</sequence>
<reference evidence="1 3" key="1">
    <citation type="submission" date="2015-11" db="EMBL/GenBank/DDBJ databases">
        <title>Genomic analysis of 38 Legionella species identifies large and diverse effector repertoires.</title>
        <authorList>
            <person name="Burstein D."/>
            <person name="Amaro F."/>
            <person name="Zusman T."/>
            <person name="Lifshitz Z."/>
            <person name="Cohen O."/>
            <person name="Gilbert J.A."/>
            <person name="Pupko T."/>
            <person name="Shuman H.A."/>
            <person name="Segal G."/>
        </authorList>
    </citation>
    <scope>NUCLEOTIDE SEQUENCE [LARGE SCALE GENOMIC DNA]</scope>
    <source>
        <strain evidence="1 3">ORW</strain>
    </source>
</reference>
<evidence type="ECO:0000313" key="4">
    <source>
        <dbReference type="Proteomes" id="UP000277577"/>
    </source>
</evidence>
<accession>A0A0W0SBC2</accession>
<reference evidence="2 4" key="2">
    <citation type="submission" date="2018-12" db="EMBL/GenBank/DDBJ databases">
        <authorList>
            <consortium name="Pathogen Informatics"/>
        </authorList>
    </citation>
    <scope>NUCLEOTIDE SEQUENCE [LARGE SCALE GENOMIC DNA]</scope>
    <source>
        <strain evidence="2 4">NCTC11976</strain>
    </source>
</reference>
<dbReference type="OrthoDB" id="9899533at2"/>
<dbReference type="EMBL" id="LR134173">
    <property type="protein sequence ID" value="VEB38974.1"/>
    <property type="molecule type" value="Genomic_DNA"/>
</dbReference>
<proteinExistence type="predicted"/>
<evidence type="ECO:0000313" key="2">
    <source>
        <dbReference type="EMBL" id="VEB38974.1"/>
    </source>
</evidence>